<dbReference type="Gene3D" id="3.30.470.160">
    <property type="entry name" value="Inositol polyphosphate kinase"/>
    <property type="match status" value="1"/>
</dbReference>
<dbReference type="InterPro" id="IPR005522">
    <property type="entry name" value="IPK"/>
</dbReference>
<comment type="catalytic activity">
    <reaction evidence="6 8">
        <text>1D-myo-inositol 1,4,5-trisphosphate + 2 ATP = 1D-myo-inositol 1,3,4,5,6-pentakisphosphate + 2 ADP + 2 H(+)</text>
        <dbReference type="Rhea" id="RHEA:32359"/>
        <dbReference type="ChEBI" id="CHEBI:15378"/>
        <dbReference type="ChEBI" id="CHEBI:30616"/>
        <dbReference type="ChEBI" id="CHEBI:57733"/>
        <dbReference type="ChEBI" id="CHEBI:203600"/>
        <dbReference type="ChEBI" id="CHEBI:456216"/>
        <dbReference type="EC" id="2.7.1.151"/>
    </reaction>
</comment>
<keyword evidence="2 8" id="KW-0808">Transferase</keyword>
<evidence type="ECO:0000256" key="3">
    <source>
        <dbReference type="ARBA" id="ARBA00022741"/>
    </source>
</evidence>
<evidence type="ECO:0000256" key="4">
    <source>
        <dbReference type="ARBA" id="ARBA00022777"/>
    </source>
</evidence>
<evidence type="ECO:0000313" key="10">
    <source>
        <dbReference type="Proteomes" id="UP000824469"/>
    </source>
</evidence>
<comment type="catalytic activity">
    <reaction evidence="7 8">
        <text>1D-myo-inositol 1,3,4,6-tetrakisphosphate + ATP = 1D-myo-inositol 1,3,4,5,6-pentakisphosphate + ADP + H(+)</text>
        <dbReference type="Rhea" id="RHEA:12717"/>
        <dbReference type="ChEBI" id="CHEBI:15378"/>
        <dbReference type="ChEBI" id="CHEBI:30616"/>
        <dbReference type="ChEBI" id="CHEBI:57660"/>
        <dbReference type="ChEBI" id="CHEBI:57733"/>
        <dbReference type="ChEBI" id="CHEBI:456216"/>
        <dbReference type="EC" id="2.7.1.140"/>
    </reaction>
</comment>
<keyword evidence="5 8" id="KW-0067">ATP-binding</keyword>
<dbReference type="EC" id="2.7.1.151" evidence="8"/>
<evidence type="ECO:0000313" key="9">
    <source>
        <dbReference type="EMBL" id="KAH9317740.1"/>
    </source>
</evidence>
<keyword evidence="10" id="KW-1185">Reference proteome</keyword>
<dbReference type="Proteomes" id="UP000824469">
    <property type="component" value="Unassembled WGS sequence"/>
</dbReference>
<gene>
    <name evidence="9" type="ORF">KI387_019509</name>
</gene>
<protein>
    <recommendedName>
        <fullName evidence="8">Inositol polyphosphate multikinase</fullName>
        <ecNumber evidence="8">2.7.1.140</ecNumber>
        <ecNumber evidence="8">2.7.1.151</ecNumber>
    </recommendedName>
</protein>
<evidence type="ECO:0000256" key="8">
    <source>
        <dbReference type="RuleBase" id="RU363090"/>
    </source>
</evidence>
<reference evidence="9 10" key="1">
    <citation type="journal article" date="2021" name="Nat. Plants">
        <title>The Taxus genome provides insights into paclitaxel biosynthesis.</title>
        <authorList>
            <person name="Xiong X."/>
            <person name="Gou J."/>
            <person name="Liao Q."/>
            <person name="Li Y."/>
            <person name="Zhou Q."/>
            <person name="Bi G."/>
            <person name="Li C."/>
            <person name="Du R."/>
            <person name="Wang X."/>
            <person name="Sun T."/>
            <person name="Guo L."/>
            <person name="Liang H."/>
            <person name="Lu P."/>
            <person name="Wu Y."/>
            <person name="Zhang Z."/>
            <person name="Ro D.K."/>
            <person name="Shang Y."/>
            <person name="Huang S."/>
            <person name="Yan J."/>
        </authorList>
    </citation>
    <scope>NUCLEOTIDE SEQUENCE [LARGE SCALE GENOMIC DNA]</scope>
    <source>
        <strain evidence="9">Ta-2019</strain>
    </source>
</reference>
<keyword evidence="4 8" id="KW-0418">Kinase</keyword>
<proteinExistence type="inferred from homology"/>
<dbReference type="PANTHER" id="PTHR12400:SF51">
    <property type="entry name" value="INOSITOL POLYPHOSPHATE MULTIKINASE"/>
    <property type="match status" value="1"/>
</dbReference>
<evidence type="ECO:0000256" key="7">
    <source>
        <dbReference type="ARBA" id="ARBA00036525"/>
    </source>
</evidence>
<evidence type="ECO:0000256" key="1">
    <source>
        <dbReference type="ARBA" id="ARBA00007374"/>
    </source>
</evidence>
<organism evidence="9 10">
    <name type="scientific">Taxus chinensis</name>
    <name type="common">Chinese yew</name>
    <name type="synonym">Taxus wallichiana var. chinensis</name>
    <dbReference type="NCBI Taxonomy" id="29808"/>
    <lineage>
        <taxon>Eukaryota</taxon>
        <taxon>Viridiplantae</taxon>
        <taxon>Streptophyta</taxon>
        <taxon>Embryophyta</taxon>
        <taxon>Tracheophyta</taxon>
        <taxon>Spermatophyta</taxon>
        <taxon>Pinopsida</taxon>
        <taxon>Pinidae</taxon>
        <taxon>Conifers II</taxon>
        <taxon>Cupressales</taxon>
        <taxon>Taxaceae</taxon>
        <taxon>Taxus</taxon>
    </lineage>
</organism>
<comment type="function">
    <text evidence="8">Inositol phosphate kinase with a broad substrate specificity.</text>
</comment>
<sequence>MHIQHAVIEDLTYRFHHPSVIDIKMGSRTWYPGATEEYIKKCLDKDKETTSALLGFRISGMQVYDTTTKTTWKADKKWCKVLNAEGARLALKRFVSTNPFSETDPDGLLASLIYGGPECVLSQLIELKA</sequence>
<dbReference type="GO" id="GO:0005524">
    <property type="term" value="F:ATP binding"/>
    <property type="evidence" value="ECO:0007669"/>
    <property type="project" value="UniProtKB-KW"/>
</dbReference>
<dbReference type="GO" id="GO:0051765">
    <property type="term" value="F:inositol tetrakisphosphate kinase activity"/>
    <property type="evidence" value="ECO:0007669"/>
    <property type="project" value="TreeGrafter"/>
</dbReference>
<dbReference type="PANTHER" id="PTHR12400">
    <property type="entry name" value="INOSITOL POLYPHOSPHATE KINASE"/>
    <property type="match status" value="1"/>
</dbReference>
<dbReference type="GO" id="GO:0005737">
    <property type="term" value="C:cytoplasm"/>
    <property type="evidence" value="ECO:0007669"/>
    <property type="project" value="TreeGrafter"/>
</dbReference>
<name>A0AA38GA98_TAXCH</name>
<dbReference type="EMBL" id="JAHRHJ020000004">
    <property type="protein sequence ID" value="KAH9317740.1"/>
    <property type="molecule type" value="Genomic_DNA"/>
</dbReference>
<evidence type="ECO:0000256" key="6">
    <source>
        <dbReference type="ARBA" id="ARBA00036164"/>
    </source>
</evidence>
<dbReference type="GO" id="GO:0032958">
    <property type="term" value="P:inositol phosphate biosynthetic process"/>
    <property type="evidence" value="ECO:0007669"/>
    <property type="project" value="InterPro"/>
</dbReference>
<dbReference type="InterPro" id="IPR038286">
    <property type="entry name" value="IPK_sf"/>
</dbReference>
<dbReference type="EC" id="2.7.1.140" evidence="8"/>
<dbReference type="GO" id="GO:0005634">
    <property type="term" value="C:nucleus"/>
    <property type="evidence" value="ECO:0007669"/>
    <property type="project" value="TreeGrafter"/>
</dbReference>
<evidence type="ECO:0000256" key="2">
    <source>
        <dbReference type="ARBA" id="ARBA00022679"/>
    </source>
</evidence>
<feature type="non-terminal residue" evidence="9">
    <location>
        <position position="129"/>
    </location>
</feature>
<keyword evidence="3 8" id="KW-0547">Nucleotide-binding</keyword>
<dbReference type="GO" id="GO:0008440">
    <property type="term" value="F:inositol-1,4,5-trisphosphate 3-kinase activity"/>
    <property type="evidence" value="ECO:0007669"/>
    <property type="project" value="TreeGrafter"/>
</dbReference>
<comment type="caution">
    <text evidence="9">The sequence shown here is derived from an EMBL/GenBank/DDBJ whole genome shotgun (WGS) entry which is preliminary data.</text>
</comment>
<comment type="similarity">
    <text evidence="1 8">Belongs to the inositol phosphokinase (IPK) family.</text>
</comment>
<evidence type="ECO:0000256" key="5">
    <source>
        <dbReference type="ARBA" id="ARBA00022840"/>
    </source>
</evidence>
<accession>A0AA38GA98</accession>
<dbReference type="Pfam" id="PF03770">
    <property type="entry name" value="IPK"/>
    <property type="match status" value="1"/>
</dbReference>
<dbReference type="AlphaFoldDB" id="A0AA38GA98"/>
<dbReference type="SUPFAM" id="SSF56104">
    <property type="entry name" value="SAICAR synthase-like"/>
    <property type="match status" value="1"/>
</dbReference>